<reference evidence="2 3" key="1">
    <citation type="journal article" date="2007" name="Nature">
        <title>Evolution of genes and genomes on the Drosophila phylogeny.</title>
        <authorList>
            <consortium name="Drosophila 12 Genomes Consortium"/>
            <person name="Clark A.G."/>
            <person name="Eisen M.B."/>
            <person name="Smith D.R."/>
            <person name="Bergman C.M."/>
            <person name="Oliver B."/>
            <person name="Markow T.A."/>
            <person name="Kaufman T.C."/>
            <person name="Kellis M."/>
            <person name="Gelbart W."/>
            <person name="Iyer V.N."/>
            <person name="Pollard D.A."/>
            <person name="Sackton T.B."/>
            <person name="Larracuente A.M."/>
            <person name="Singh N.D."/>
            <person name="Abad J.P."/>
            <person name="Abt D.N."/>
            <person name="Adryan B."/>
            <person name="Aguade M."/>
            <person name="Akashi H."/>
            <person name="Anderson W.W."/>
            <person name="Aquadro C.F."/>
            <person name="Ardell D.H."/>
            <person name="Arguello R."/>
            <person name="Artieri C.G."/>
            <person name="Barbash D.A."/>
            <person name="Barker D."/>
            <person name="Barsanti P."/>
            <person name="Batterham P."/>
            <person name="Batzoglou S."/>
            <person name="Begun D."/>
            <person name="Bhutkar A."/>
            <person name="Blanco E."/>
            <person name="Bosak S.A."/>
            <person name="Bradley R.K."/>
            <person name="Brand A.D."/>
            <person name="Brent M.R."/>
            <person name="Brooks A.N."/>
            <person name="Brown R.H."/>
            <person name="Butlin R.K."/>
            <person name="Caggese C."/>
            <person name="Calvi B.R."/>
            <person name="Bernardo de Carvalho A."/>
            <person name="Caspi A."/>
            <person name="Castrezana S."/>
            <person name="Celniker S.E."/>
            <person name="Chang J.L."/>
            <person name="Chapple C."/>
            <person name="Chatterji S."/>
            <person name="Chinwalla A."/>
            <person name="Civetta A."/>
            <person name="Clifton S.W."/>
            <person name="Comeron J.M."/>
            <person name="Costello J.C."/>
            <person name="Coyne J.A."/>
            <person name="Daub J."/>
            <person name="David R.G."/>
            <person name="Delcher A.L."/>
            <person name="Delehaunty K."/>
            <person name="Do C.B."/>
            <person name="Ebling H."/>
            <person name="Edwards K."/>
            <person name="Eickbush T."/>
            <person name="Evans J.D."/>
            <person name="Filipski A."/>
            <person name="Findeiss S."/>
            <person name="Freyhult E."/>
            <person name="Fulton L."/>
            <person name="Fulton R."/>
            <person name="Garcia A.C."/>
            <person name="Gardiner A."/>
            <person name="Garfield D.A."/>
            <person name="Garvin B.E."/>
            <person name="Gibson G."/>
            <person name="Gilbert D."/>
            <person name="Gnerre S."/>
            <person name="Godfrey J."/>
            <person name="Good R."/>
            <person name="Gotea V."/>
            <person name="Gravely B."/>
            <person name="Greenberg A.J."/>
            <person name="Griffiths-Jones S."/>
            <person name="Gross S."/>
            <person name="Guigo R."/>
            <person name="Gustafson E.A."/>
            <person name="Haerty W."/>
            <person name="Hahn M.W."/>
            <person name="Halligan D.L."/>
            <person name="Halpern A.L."/>
            <person name="Halter G.M."/>
            <person name="Han M.V."/>
            <person name="Heger A."/>
            <person name="Hillier L."/>
            <person name="Hinrichs A.S."/>
            <person name="Holmes I."/>
            <person name="Hoskins R.A."/>
            <person name="Hubisz M.J."/>
            <person name="Hultmark D."/>
            <person name="Huntley M.A."/>
            <person name="Jaffe D.B."/>
            <person name="Jagadeeshan S."/>
            <person name="Jeck W.R."/>
            <person name="Johnson J."/>
            <person name="Jones C.D."/>
            <person name="Jordan W.C."/>
            <person name="Karpen G.H."/>
            <person name="Kataoka E."/>
            <person name="Keightley P.D."/>
            <person name="Kheradpour P."/>
            <person name="Kirkness E.F."/>
            <person name="Koerich L.B."/>
            <person name="Kristiansen K."/>
            <person name="Kudrna D."/>
            <person name="Kulathinal R.J."/>
            <person name="Kumar S."/>
            <person name="Kwok R."/>
            <person name="Lander E."/>
            <person name="Langley C.H."/>
            <person name="Lapoint R."/>
            <person name="Lazzaro B.P."/>
            <person name="Lee S.J."/>
            <person name="Levesque L."/>
            <person name="Li R."/>
            <person name="Lin C.F."/>
            <person name="Lin M.F."/>
            <person name="Lindblad-Toh K."/>
            <person name="Llopart A."/>
            <person name="Long M."/>
            <person name="Low L."/>
            <person name="Lozovsky E."/>
            <person name="Lu J."/>
            <person name="Luo M."/>
            <person name="Machado C.A."/>
            <person name="Makalowski W."/>
            <person name="Marzo M."/>
            <person name="Matsuda M."/>
            <person name="Matzkin L."/>
            <person name="McAllister B."/>
            <person name="McBride C.S."/>
            <person name="McKernan B."/>
            <person name="McKernan K."/>
            <person name="Mendez-Lago M."/>
            <person name="Minx P."/>
            <person name="Mollenhauer M.U."/>
            <person name="Montooth K."/>
            <person name="Mount S.M."/>
            <person name="Mu X."/>
            <person name="Myers E."/>
            <person name="Negre B."/>
            <person name="Newfeld S."/>
            <person name="Nielsen R."/>
            <person name="Noor M.A."/>
            <person name="O'Grady P."/>
            <person name="Pachter L."/>
            <person name="Papaceit M."/>
            <person name="Parisi M.J."/>
            <person name="Parisi M."/>
            <person name="Parts L."/>
            <person name="Pedersen J.S."/>
            <person name="Pesole G."/>
            <person name="Phillippy A.M."/>
            <person name="Ponting C.P."/>
            <person name="Pop M."/>
            <person name="Porcelli D."/>
            <person name="Powell J.R."/>
            <person name="Prohaska S."/>
            <person name="Pruitt K."/>
            <person name="Puig M."/>
            <person name="Quesneville H."/>
            <person name="Ram K.R."/>
            <person name="Rand D."/>
            <person name="Rasmussen M.D."/>
            <person name="Reed L.K."/>
            <person name="Reenan R."/>
            <person name="Reily A."/>
            <person name="Remington K.A."/>
            <person name="Rieger T.T."/>
            <person name="Ritchie M.G."/>
            <person name="Robin C."/>
            <person name="Rogers Y.H."/>
            <person name="Rohde C."/>
            <person name="Rozas J."/>
            <person name="Rubenfield M.J."/>
            <person name="Ruiz A."/>
            <person name="Russo S."/>
            <person name="Salzberg S.L."/>
            <person name="Sanchez-Gracia A."/>
            <person name="Saranga D.J."/>
            <person name="Sato H."/>
            <person name="Schaeffer S.W."/>
            <person name="Schatz M.C."/>
            <person name="Schlenke T."/>
            <person name="Schwartz R."/>
            <person name="Segarra C."/>
            <person name="Singh R.S."/>
            <person name="Sirot L."/>
            <person name="Sirota M."/>
            <person name="Sisneros N.B."/>
            <person name="Smith C.D."/>
            <person name="Smith T.F."/>
            <person name="Spieth J."/>
            <person name="Stage D.E."/>
            <person name="Stark A."/>
            <person name="Stephan W."/>
            <person name="Strausberg R.L."/>
            <person name="Strempel S."/>
            <person name="Sturgill D."/>
            <person name="Sutton G."/>
            <person name="Sutton G.G."/>
            <person name="Tao W."/>
            <person name="Teichmann S."/>
            <person name="Tobari Y.N."/>
            <person name="Tomimura Y."/>
            <person name="Tsolas J.M."/>
            <person name="Valente V.L."/>
            <person name="Venter E."/>
            <person name="Venter J.C."/>
            <person name="Vicario S."/>
            <person name="Vieira F.G."/>
            <person name="Vilella A.J."/>
            <person name="Villasante A."/>
            <person name="Walenz B."/>
            <person name="Wang J."/>
            <person name="Wasserman M."/>
            <person name="Watts T."/>
            <person name="Wilson D."/>
            <person name="Wilson R.K."/>
            <person name="Wing R.A."/>
            <person name="Wolfner M.F."/>
            <person name="Wong A."/>
            <person name="Wong G.K."/>
            <person name="Wu C.I."/>
            <person name="Wu G."/>
            <person name="Yamamoto D."/>
            <person name="Yang H.P."/>
            <person name="Yang S.P."/>
            <person name="Yorke J.A."/>
            <person name="Yoshida K."/>
            <person name="Zdobnov E."/>
            <person name="Zhang P."/>
            <person name="Zhang Y."/>
            <person name="Zimin A.V."/>
            <person name="Baldwin J."/>
            <person name="Abdouelleil A."/>
            <person name="Abdulkadir J."/>
            <person name="Abebe A."/>
            <person name="Abera B."/>
            <person name="Abreu J."/>
            <person name="Acer S.C."/>
            <person name="Aftuck L."/>
            <person name="Alexander A."/>
            <person name="An P."/>
            <person name="Anderson E."/>
            <person name="Anderson S."/>
            <person name="Arachi H."/>
            <person name="Azer M."/>
            <person name="Bachantsang P."/>
            <person name="Barry A."/>
            <person name="Bayul T."/>
            <person name="Berlin A."/>
            <person name="Bessette D."/>
            <person name="Bloom T."/>
            <person name="Blye J."/>
            <person name="Boguslavskiy L."/>
            <person name="Bonnet C."/>
            <person name="Boukhgalter B."/>
            <person name="Bourzgui I."/>
            <person name="Brown A."/>
            <person name="Cahill P."/>
            <person name="Channer S."/>
            <person name="Cheshatsang Y."/>
            <person name="Chuda L."/>
            <person name="Citroen M."/>
            <person name="Collymore A."/>
            <person name="Cooke P."/>
            <person name="Costello M."/>
            <person name="D'Aco K."/>
            <person name="Daza R."/>
            <person name="De Haan G."/>
            <person name="DeGray S."/>
            <person name="DeMaso C."/>
            <person name="Dhargay N."/>
            <person name="Dooley K."/>
            <person name="Dooley E."/>
            <person name="Doricent M."/>
            <person name="Dorje P."/>
            <person name="Dorjee K."/>
            <person name="Dupes A."/>
            <person name="Elong R."/>
            <person name="Falk J."/>
            <person name="Farina A."/>
            <person name="Faro S."/>
            <person name="Ferguson D."/>
            <person name="Fisher S."/>
            <person name="Foley C.D."/>
            <person name="Franke A."/>
            <person name="Friedrich D."/>
            <person name="Gadbois L."/>
            <person name="Gearin G."/>
            <person name="Gearin C.R."/>
            <person name="Giannoukos G."/>
            <person name="Goode T."/>
            <person name="Graham J."/>
            <person name="Grandbois E."/>
            <person name="Grewal S."/>
            <person name="Gyaltsen K."/>
            <person name="Hafez N."/>
            <person name="Hagos B."/>
            <person name="Hall J."/>
            <person name="Henson C."/>
            <person name="Hollinger A."/>
            <person name="Honan T."/>
            <person name="Huard M.D."/>
            <person name="Hughes L."/>
            <person name="Hurhula B."/>
            <person name="Husby M.E."/>
            <person name="Kamat A."/>
            <person name="Kanga B."/>
            <person name="Kashin S."/>
            <person name="Khazanovich D."/>
            <person name="Kisner P."/>
            <person name="Lance K."/>
            <person name="Lara M."/>
            <person name="Lee W."/>
            <person name="Lennon N."/>
            <person name="Letendre F."/>
            <person name="LeVine R."/>
            <person name="Lipovsky A."/>
            <person name="Liu X."/>
            <person name="Liu J."/>
            <person name="Liu S."/>
            <person name="Lokyitsang T."/>
            <person name="Lokyitsang Y."/>
            <person name="Lubonja R."/>
            <person name="Lui A."/>
            <person name="MacDonald P."/>
            <person name="Magnisalis V."/>
            <person name="Maru K."/>
            <person name="Matthews C."/>
            <person name="McCusker W."/>
            <person name="McDonough S."/>
            <person name="Mehta T."/>
            <person name="Meldrim J."/>
            <person name="Meneus L."/>
            <person name="Mihai O."/>
            <person name="Mihalev A."/>
            <person name="Mihova T."/>
            <person name="Mittelman R."/>
            <person name="Mlenga V."/>
            <person name="Montmayeur A."/>
            <person name="Mulrain L."/>
            <person name="Navidi A."/>
            <person name="Naylor J."/>
            <person name="Negash T."/>
            <person name="Nguyen T."/>
            <person name="Nguyen N."/>
            <person name="Nicol R."/>
            <person name="Norbu C."/>
            <person name="Norbu N."/>
            <person name="Novod N."/>
            <person name="O'Neill B."/>
            <person name="Osman S."/>
            <person name="Markiewicz E."/>
            <person name="Oyono O.L."/>
            <person name="Patti C."/>
            <person name="Phunkhang P."/>
            <person name="Pierre F."/>
            <person name="Priest M."/>
            <person name="Raghuraman S."/>
            <person name="Rege F."/>
            <person name="Reyes R."/>
            <person name="Rise C."/>
            <person name="Rogov P."/>
            <person name="Ross K."/>
            <person name="Ryan E."/>
            <person name="Settipalli S."/>
            <person name="Shea T."/>
            <person name="Sherpa N."/>
            <person name="Shi L."/>
            <person name="Shih D."/>
            <person name="Sparrow T."/>
            <person name="Spaulding J."/>
            <person name="Stalker J."/>
            <person name="Stange-Thomann N."/>
            <person name="Stavropoulos S."/>
            <person name="Stone C."/>
            <person name="Strader C."/>
            <person name="Tesfaye S."/>
            <person name="Thomson T."/>
            <person name="Thoulutsang Y."/>
            <person name="Thoulutsang D."/>
            <person name="Topham K."/>
            <person name="Topping I."/>
            <person name="Tsamla T."/>
            <person name="Vassiliev H."/>
            <person name="Vo A."/>
            <person name="Wangchuk T."/>
            <person name="Wangdi T."/>
            <person name="Weiand M."/>
            <person name="Wilkinson J."/>
            <person name="Wilson A."/>
            <person name="Yadav S."/>
            <person name="Young G."/>
            <person name="Yu Q."/>
            <person name="Zembek L."/>
            <person name="Zhong D."/>
            <person name="Zimmer A."/>
            <person name="Zwirko Z."/>
            <person name="Jaffe D.B."/>
            <person name="Alvarez P."/>
            <person name="Brockman W."/>
            <person name="Butler J."/>
            <person name="Chin C."/>
            <person name="Gnerre S."/>
            <person name="Grabherr M."/>
            <person name="Kleber M."/>
            <person name="Mauceli E."/>
            <person name="MacCallum I."/>
        </authorList>
    </citation>
    <scope>NUCLEOTIDE SEQUENCE [LARGE SCALE GENOMIC DNA]</scope>
    <source>
        <strain evidence="3">Tucson 15287-2541.00</strain>
    </source>
</reference>
<dbReference type="InParanoid" id="B4JPD7"/>
<protein>
    <submittedName>
        <fullName evidence="2">GH13423</fullName>
    </submittedName>
</protein>
<dbReference type="AlphaFoldDB" id="B4JPD7"/>
<feature type="signal peptide" evidence="1">
    <location>
        <begin position="1"/>
        <end position="20"/>
    </location>
</feature>
<name>B4JPD7_DROGR</name>
<dbReference type="EMBL" id="CH916372">
    <property type="protein sequence ID" value="EDV98767.1"/>
    <property type="molecule type" value="Genomic_DNA"/>
</dbReference>
<dbReference type="eggNOG" id="ENOG502T8M8">
    <property type="taxonomic scope" value="Eukaryota"/>
</dbReference>
<dbReference type="Proteomes" id="UP000001070">
    <property type="component" value="Unassembled WGS sequence"/>
</dbReference>
<dbReference type="HOGENOM" id="CLU_129485_0_0_1"/>
<dbReference type="OMA" id="PQMGSNW"/>
<organism evidence="3">
    <name type="scientific">Drosophila grimshawi</name>
    <name type="common">Hawaiian fruit fly</name>
    <name type="synonym">Idiomyia grimshawi</name>
    <dbReference type="NCBI Taxonomy" id="7222"/>
    <lineage>
        <taxon>Eukaryota</taxon>
        <taxon>Metazoa</taxon>
        <taxon>Ecdysozoa</taxon>
        <taxon>Arthropoda</taxon>
        <taxon>Hexapoda</taxon>
        <taxon>Insecta</taxon>
        <taxon>Pterygota</taxon>
        <taxon>Neoptera</taxon>
        <taxon>Endopterygota</taxon>
        <taxon>Diptera</taxon>
        <taxon>Brachycera</taxon>
        <taxon>Muscomorpha</taxon>
        <taxon>Ephydroidea</taxon>
        <taxon>Drosophilidae</taxon>
        <taxon>Drosophila</taxon>
        <taxon>Hawaiian Drosophila</taxon>
    </lineage>
</organism>
<dbReference type="OrthoDB" id="8192989at2759"/>
<dbReference type="PhylomeDB" id="B4JPD7"/>
<keyword evidence="3" id="KW-1185">Reference proteome</keyword>
<evidence type="ECO:0000256" key="1">
    <source>
        <dbReference type="SAM" id="SignalP"/>
    </source>
</evidence>
<proteinExistence type="predicted"/>
<keyword evidence="1" id="KW-0732">Signal</keyword>
<evidence type="ECO:0000313" key="2">
    <source>
        <dbReference type="EMBL" id="EDV98767.1"/>
    </source>
</evidence>
<gene>
    <name evidence="2" type="primary">Dgri\GH13423</name>
    <name evidence="2" type="ORF">Dgri_GH13423</name>
</gene>
<accession>B4JPD7</accession>
<sequence>MCKFTNHLFVLLLLHVVGQAVPKPLNTRSLATDFVGKLYDDDYDDDGYQVDERYYDQRQQGNQNWKVSLDDFVISLPNSEGSSWMEILGAEYLDYALAVKSTTRKPARSFQMLTENNASQNNVTENNATDAATAHVISIPAPKKDIESRQQDNDELLNSPRNKLHMFQLLQKLRRTYN</sequence>
<evidence type="ECO:0000313" key="3">
    <source>
        <dbReference type="Proteomes" id="UP000001070"/>
    </source>
</evidence>
<feature type="chain" id="PRO_5002809675" evidence="1">
    <location>
        <begin position="21"/>
        <end position="178"/>
    </location>
</feature>